<gene>
    <name evidence="2" type="ORF">ECRASSUSDP1_LOCUS19930</name>
</gene>
<dbReference type="SUPFAM" id="SSF55961">
    <property type="entry name" value="Bet v1-like"/>
    <property type="match status" value="1"/>
</dbReference>
<comment type="caution">
    <text evidence="2">The sequence shown here is derived from an EMBL/GenBank/DDBJ whole genome shotgun (WGS) entry which is preliminary data.</text>
</comment>
<feature type="domain" description="START" evidence="1">
    <location>
        <begin position="40"/>
        <end position="203"/>
    </location>
</feature>
<dbReference type="GO" id="GO:0005737">
    <property type="term" value="C:cytoplasm"/>
    <property type="evidence" value="ECO:0007669"/>
    <property type="project" value="UniProtKB-ARBA"/>
</dbReference>
<evidence type="ECO:0000259" key="1">
    <source>
        <dbReference type="PROSITE" id="PS50848"/>
    </source>
</evidence>
<dbReference type="GO" id="GO:0008289">
    <property type="term" value="F:lipid binding"/>
    <property type="evidence" value="ECO:0007669"/>
    <property type="project" value="InterPro"/>
</dbReference>
<accession>A0AAD2D3W1</accession>
<organism evidence="2 3">
    <name type="scientific">Euplotes crassus</name>
    <dbReference type="NCBI Taxonomy" id="5936"/>
    <lineage>
        <taxon>Eukaryota</taxon>
        <taxon>Sar</taxon>
        <taxon>Alveolata</taxon>
        <taxon>Ciliophora</taxon>
        <taxon>Intramacronucleata</taxon>
        <taxon>Spirotrichea</taxon>
        <taxon>Hypotrichia</taxon>
        <taxon>Euplotida</taxon>
        <taxon>Euplotidae</taxon>
        <taxon>Moneuplotes</taxon>
    </lineage>
</organism>
<evidence type="ECO:0000313" key="3">
    <source>
        <dbReference type="Proteomes" id="UP001295684"/>
    </source>
</evidence>
<dbReference type="InterPro" id="IPR002913">
    <property type="entry name" value="START_lipid-bd_dom"/>
</dbReference>
<dbReference type="SMART" id="SM00234">
    <property type="entry name" value="START"/>
    <property type="match status" value="1"/>
</dbReference>
<proteinExistence type="predicted"/>
<dbReference type="PANTHER" id="PTHR19308">
    <property type="entry name" value="PHOSPHATIDYLCHOLINE TRANSFER PROTEIN"/>
    <property type="match status" value="1"/>
</dbReference>
<evidence type="ECO:0000313" key="2">
    <source>
        <dbReference type="EMBL" id="CAI2378533.1"/>
    </source>
</evidence>
<dbReference type="PROSITE" id="PS50848">
    <property type="entry name" value="START"/>
    <property type="match status" value="1"/>
</dbReference>
<dbReference type="Proteomes" id="UP001295684">
    <property type="component" value="Unassembled WGS sequence"/>
</dbReference>
<keyword evidence="3" id="KW-1185">Reference proteome</keyword>
<dbReference type="Pfam" id="PF01852">
    <property type="entry name" value="START"/>
    <property type="match status" value="1"/>
</dbReference>
<dbReference type="InterPro" id="IPR023393">
    <property type="entry name" value="START-like_dom_sf"/>
</dbReference>
<dbReference type="InterPro" id="IPR051213">
    <property type="entry name" value="START_lipid_transfer"/>
</dbReference>
<dbReference type="AlphaFoldDB" id="A0AAD2D3W1"/>
<dbReference type="Gene3D" id="3.30.530.20">
    <property type="match status" value="1"/>
</dbReference>
<protein>
    <recommendedName>
        <fullName evidence="1">START domain-containing protein</fullName>
    </recommendedName>
</protein>
<name>A0AAD2D3W1_EUPCR</name>
<dbReference type="CDD" id="cd00177">
    <property type="entry name" value="START"/>
    <property type="match status" value="1"/>
</dbReference>
<reference evidence="2" key="1">
    <citation type="submission" date="2023-07" db="EMBL/GenBank/DDBJ databases">
        <authorList>
            <consortium name="AG Swart"/>
            <person name="Singh M."/>
            <person name="Singh A."/>
            <person name="Seah K."/>
            <person name="Emmerich C."/>
        </authorList>
    </citation>
    <scope>NUCLEOTIDE SEQUENCE</scope>
    <source>
        <strain evidence="2">DP1</strain>
    </source>
</reference>
<dbReference type="EMBL" id="CAMPGE010020267">
    <property type="protein sequence ID" value="CAI2378533.1"/>
    <property type="molecule type" value="Genomic_DNA"/>
</dbReference>
<dbReference type="PANTHER" id="PTHR19308:SF14">
    <property type="entry name" value="START DOMAIN-CONTAINING PROTEIN"/>
    <property type="match status" value="1"/>
</dbReference>
<sequence>MESNDTEEFNALAEEHQQIIRDFEEYHEKVLELTGDLSDWKQISDRNGMQIYTQSAEGKGKYVRAEGEFDFPASLVADYACDTEIRCEIEKMLKEATIVEEIGSGLGYEYARMKGSFIFSDRDFCTVRHRKEEENGRIIITAYSAEHPDCPKVKKAVRGTMHIFGYVITPNSEDDQKCTAQLIVHANLGGNIPGMIANKVVEANGKFLHKLNKKLKADSEE</sequence>